<proteinExistence type="predicted"/>
<accession>B3QQJ8</accession>
<keyword evidence="1" id="KW-1133">Transmembrane helix</keyword>
<dbReference type="RefSeq" id="WP_012503034.1">
    <property type="nucleotide sequence ID" value="NC_011027.1"/>
</dbReference>
<dbReference type="InterPro" id="IPR016181">
    <property type="entry name" value="Acyl_CoA_acyltransferase"/>
</dbReference>
<dbReference type="SUPFAM" id="SSF55729">
    <property type="entry name" value="Acyl-CoA N-acyltransferases (Nat)"/>
    <property type="match status" value="1"/>
</dbReference>
<name>B3QQJ8_CHLP8</name>
<evidence type="ECO:0000313" key="2">
    <source>
        <dbReference type="EMBL" id="ACF12201.1"/>
    </source>
</evidence>
<dbReference type="OrthoDB" id="597636at2"/>
<feature type="transmembrane region" description="Helical" evidence="1">
    <location>
        <begin position="281"/>
        <end position="302"/>
    </location>
</feature>
<evidence type="ECO:0008006" key="4">
    <source>
        <dbReference type="Google" id="ProtNLM"/>
    </source>
</evidence>
<evidence type="ECO:0000313" key="3">
    <source>
        <dbReference type="Proteomes" id="UP000008811"/>
    </source>
</evidence>
<keyword evidence="1" id="KW-0812">Transmembrane</keyword>
<keyword evidence="3" id="KW-1185">Reference proteome</keyword>
<dbReference type="HOGENOM" id="CLU_770966_0_0_10"/>
<evidence type="ECO:0000256" key="1">
    <source>
        <dbReference type="SAM" id="Phobius"/>
    </source>
</evidence>
<keyword evidence="1" id="KW-0472">Membrane</keyword>
<protein>
    <recommendedName>
        <fullName evidence="4">BioF2-like acetyltransferase domain-containing protein</fullName>
    </recommendedName>
</protein>
<reference evidence="2" key="1">
    <citation type="submission" date="2008-06" db="EMBL/GenBank/DDBJ databases">
        <title>Complete sequence of Chlorobaculum parvum NCIB 8327.</title>
        <authorList>
            <consortium name="US DOE Joint Genome Institute"/>
            <person name="Lucas S."/>
            <person name="Copeland A."/>
            <person name="Lapidus A."/>
            <person name="Glavina del Rio T."/>
            <person name="Dalin E."/>
            <person name="Tice H."/>
            <person name="Bruce D."/>
            <person name="Goodwin L."/>
            <person name="Pitluck S."/>
            <person name="Schmutz J."/>
            <person name="Larimer F."/>
            <person name="Land M."/>
            <person name="Hauser L."/>
            <person name="Kyrpides N."/>
            <person name="Mikhailova N."/>
            <person name="Zhao F."/>
            <person name="Li T."/>
            <person name="Liu Z."/>
            <person name="Overmann J."/>
            <person name="Bryant D.A."/>
            <person name="Richardson P."/>
        </authorList>
    </citation>
    <scope>NUCLEOTIDE SEQUENCE [LARGE SCALE GENOMIC DNA]</scope>
    <source>
        <strain evidence="2">NCIB 8327</strain>
    </source>
</reference>
<dbReference type="AlphaFoldDB" id="B3QQJ8"/>
<dbReference type="Proteomes" id="UP000008811">
    <property type="component" value="Chromosome"/>
</dbReference>
<sequence>MVVKVVEWRVIFGEEKSSNKPLKLLFSGSTSDFAYITKMIYDSDFTVVARGKMPLSLFLFLARRNYYKCDLLLFQYKRSSSVRLKESEYSLPLWVGTTVSLPLHVKSNSAKSDIRLIKKNGLQYRVANSLDCIDDFFVNYWVPTVKKRYPEKDVEKEREAWNACCCELLVVSDGEGDVAGMLIRYDDERPYIWRNGLKNGDLSLWNKGAIAATYYFAFEYLFSKGFDSVYLGLSRGFLSDGVFQYKRKWGGAIKGIDRYAFGLRVLDDSFAVRNFLMNNPFFHFMTTAFMQQFFLMMLTVVIRKGIFVMVLMA</sequence>
<dbReference type="EMBL" id="CP001099">
    <property type="protein sequence ID" value="ACF12201.1"/>
    <property type="molecule type" value="Genomic_DNA"/>
</dbReference>
<dbReference type="eggNOG" id="ENOG5032WXM">
    <property type="taxonomic scope" value="Bacteria"/>
</dbReference>
<dbReference type="Gene3D" id="3.40.630.30">
    <property type="match status" value="1"/>
</dbReference>
<organism evidence="2 3">
    <name type="scientific">Chlorobaculum parvum (strain DSM 263 / NCIMB 8327)</name>
    <name type="common">Chlorobium vibrioforme subsp. thiosulfatophilum</name>
    <dbReference type="NCBI Taxonomy" id="517417"/>
    <lineage>
        <taxon>Bacteria</taxon>
        <taxon>Pseudomonadati</taxon>
        <taxon>Chlorobiota</taxon>
        <taxon>Chlorobiia</taxon>
        <taxon>Chlorobiales</taxon>
        <taxon>Chlorobiaceae</taxon>
        <taxon>Chlorobaculum</taxon>
    </lineage>
</organism>
<dbReference type="KEGG" id="cpc:Cpar_1809"/>
<gene>
    <name evidence="2" type="ordered locus">Cpar_1809</name>
</gene>